<name>A0A8S5V6U4_9CAUD</name>
<evidence type="ECO:0000313" key="1">
    <source>
        <dbReference type="EMBL" id="DAG02422.1"/>
    </source>
</evidence>
<sequence>MELKDIKQETVSYFIKESEIALKDYNNRIKNLTNKFFKDNNIPLKVGDRVMVVNGKVGTIVSLHAKPCKYIRYYKCIPMIKVELDENKELEYFAAITNIRKI</sequence>
<dbReference type="EMBL" id="BK016209">
    <property type="protein sequence ID" value="DAG02422.1"/>
    <property type="molecule type" value="Genomic_DNA"/>
</dbReference>
<protein>
    <submittedName>
        <fullName evidence="1">CarS</fullName>
    </submittedName>
</protein>
<reference evidence="1" key="1">
    <citation type="journal article" date="2021" name="Proc. Natl. Acad. Sci. U.S.A.">
        <title>A Catalog of Tens of Thousands of Viruses from Human Metagenomes Reveals Hidden Associations with Chronic Diseases.</title>
        <authorList>
            <person name="Tisza M.J."/>
            <person name="Buck C.B."/>
        </authorList>
    </citation>
    <scope>NUCLEOTIDE SEQUENCE</scope>
    <source>
        <strain evidence="1">CtXt06</strain>
    </source>
</reference>
<organism evidence="1">
    <name type="scientific">CrAss-like virus sp. ctXt06</name>
    <dbReference type="NCBI Taxonomy" id="2825837"/>
    <lineage>
        <taxon>Viruses</taxon>
        <taxon>Duplodnaviria</taxon>
        <taxon>Heunggongvirae</taxon>
        <taxon>Uroviricota</taxon>
        <taxon>Caudoviricetes</taxon>
        <taxon>Crassvirales</taxon>
    </lineage>
</organism>
<accession>A0A8S5V6U4</accession>
<proteinExistence type="predicted"/>